<dbReference type="SUPFAM" id="SSF51215">
    <property type="entry name" value="Regulatory protein AraC"/>
    <property type="match status" value="1"/>
</dbReference>
<dbReference type="SUPFAM" id="SSF46689">
    <property type="entry name" value="Homeodomain-like"/>
    <property type="match status" value="2"/>
</dbReference>
<dbReference type="Proteomes" id="UP000297031">
    <property type="component" value="Chromosome"/>
</dbReference>
<evidence type="ECO:0000256" key="2">
    <source>
        <dbReference type="ARBA" id="ARBA00023125"/>
    </source>
</evidence>
<keyword evidence="6" id="KW-1185">Reference proteome</keyword>
<keyword evidence="2" id="KW-0238">DNA-binding</keyword>
<dbReference type="PANTHER" id="PTHR43280:SF28">
    <property type="entry name" value="HTH-TYPE TRANSCRIPTIONAL ACTIVATOR RHAS"/>
    <property type="match status" value="1"/>
</dbReference>
<dbReference type="GO" id="GO:0003700">
    <property type="term" value="F:DNA-binding transcription factor activity"/>
    <property type="evidence" value="ECO:0007669"/>
    <property type="project" value="InterPro"/>
</dbReference>
<dbReference type="PROSITE" id="PS00041">
    <property type="entry name" value="HTH_ARAC_FAMILY_1"/>
    <property type="match status" value="1"/>
</dbReference>
<sequence length="286" mass="33321">MSAINVRPNLLMLNVGHALHNADWNFKDVSSPFTRLYYVTEGNAELILPNGRVRLRPHHLYIIPAFTLHTNVCTSLFKHYYIHVYEDSSSGVSIIENFDFPTELEATPIELELFKSICEHNTSMVLKNVDPRIYDNKHSLIECVRLNRERPLFDRMESMGIILQLMSRFMRHARPKYEASDKRIKLALEYLNENITEPISIETLASEACLSRDHFIKLFKQELGCTPGQFIIDKKLIKAQLMLATENTSIKDIAYSLGYDDYSYFSRLFRKHTSMTPQNYRNSFNN</sequence>
<keyword evidence="3" id="KW-0804">Transcription</keyword>
<dbReference type="InterPro" id="IPR009057">
    <property type="entry name" value="Homeodomain-like_sf"/>
</dbReference>
<evidence type="ECO:0000256" key="1">
    <source>
        <dbReference type="ARBA" id="ARBA00023015"/>
    </source>
</evidence>
<dbReference type="Pfam" id="PF12833">
    <property type="entry name" value="HTH_18"/>
    <property type="match status" value="1"/>
</dbReference>
<evidence type="ECO:0000313" key="5">
    <source>
        <dbReference type="EMBL" id="QCD36458.1"/>
    </source>
</evidence>
<evidence type="ECO:0000313" key="6">
    <source>
        <dbReference type="Proteomes" id="UP000297031"/>
    </source>
</evidence>
<dbReference type="InterPro" id="IPR037923">
    <property type="entry name" value="HTH-like"/>
</dbReference>
<dbReference type="OrthoDB" id="1007602at2"/>
<gene>
    <name evidence="5" type="ORF">E7746_11455</name>
</gene>
<proteinExistence type="predicted"/>
<evidence type="ECO:0000259" key="4">
    <source>
        <dbReference type="PROSITE" id="PS01124"/>
    </source>
</evidence>
<feature type="domain" description="HTH araC/xylS-type" evidence="4">
    <location>
        <begin position="185"/>
        <end position="283"/>
    </location>
</feature>
<dbReference type="PROSITE" id="PS01124">
    <property type="entry name" value="HTH_ARAC_FAMILY_2"/>
    <property type="match status" value="1"/>
</dbReference>
<protein>
    <submittedName>
        <fullName evidence="5">AraC family transcriptional regulator</fullName>
    </submittedName>
</protein>
<accession>A0A4V1D1U8</accession>
<dbReference type="RefSeq" id="WP_136410881.1">
    <property type="nucleotide sequence ID" value="NZ_CP039393.1"/>
</dbReference>
<dbReference type="InterPro" id="IPR018060">
    <property type="entry name" value="HTH_AraC"/>
</dbReference>
<evidence type="ECO:0000256" key="3">
    <source>
        <dbReference type="ARBA" id="ARBA00023163"/>
    </source>
</evidence>
<reference evidence="5 6" key="1">
    <citation type="submission" date="2019-02" db="EMBL/GenBank/DDBJ databases">
        <title>Isolation and identification of novel species under the genus Muribaculum.</title>
        <authorList>
            <person name="Miyake S."/>
            <person name="Ding Y."/>
            <person name="Low A."/>
            <person name="Soh M."/>
            <person name="Seedorf H."/>
        </authorList>
    </citation>
    <scope>NUCLEOTIDE SEQUENCE [LARGE SCALE GENOMIC DNA]</scope>
    <source>
        <strain evidence="5 6">TLL-A4</strain>
    </source>
</reference>
<name>A0A4V1D1U8_9BACT</name>
<dbReference type="AlphaFoldDB" id="A0A4V1D1U8"/>
<dbReference type="SMART" id="SM00342">
    <property type="entry name" value="HTH_ARAC"/>
    <property type="match status" value="1"/>
</dbReference>
<dbReference type="GO" id="GO:0043565">
    <property type="term" value="F:sequence-specific DNA binding"/>
    <property type="evidence" value="ECO:0007669"/>
    <property type="project" value="InterPro"/>
</dbReference>
<keyword evidence="1" id="KW-0805">Transcription regulation</keyword>
<dbReference type="PANTHER" id="PTHR43280">
    <property type="entry name" value="ARAC-FAMILY TRANSCRIPTIONAL REGULATOR"/>
    <property type="match status" value="1"/>
</dbReference>
<dbReference type="EMBL" id="CP039393">
    <property type="protein sequence ID" value="QCD36458.1"/>
    <property type="molecule type" value="Genomic_DNA"/>
</dbReference>
<dbReference type="InterPro" id="IPR018062">
    <property type="entry name" value="HTH_AraC-typ_CS"/>
</dbReference>
<dbReference type="Gene3D" id="1.10.10.60">
    <property type="entry name" value="Homeodomain-like"/>
    <property type="match status" value="2"/>
</dbReference>
<organism evidence="5 6">
    <name type="scientific">Muribaculum gordoncarteri</name>
    <dbReference type="NCBI Taxonomy" id="2530390"/>
    <lineage>
        <taxon>Bacteria</taxon>
        <taxon>Pseudomonadati</taxon>
        <taxon>Bacteroidota</taxon>
        <taxon>Bacteroidia</taxon>
        <taxon>Bacteroidales</taxon>
        <taxon>Muribaculaceae</taxon>
        <taxon>Muribaculum</taxon>
    </lineage>
</organism>
<dbReference type="PRINTS" id="PR00032">
    <property type="entry name" value="HTHARAC"/>
</dbReference>
<dbReference type="KEGG" id="mgod:E7746_11455"/>
<dbReference type="InterPro" id="IPR020449">
    <property type="entry name" value="Tscrpt_reg_AraC-type_HTH"/>
</dbReference>